<evidence type="ECO:0008006" key="5">
    <source>
        <dbReference type="Google" id="ProtNLM"/>
    </source>
</evidence>
<dbReference type="NCBIfam" id="NF046004">
    <property type="entry name" value="ICE_Mbov_0401"/>
    <property type="match status" value="1"/>
</dbReference>
<comment type="similarity">
    <text evidence="1">Belongs to the UPF0236 family.</text>
</comment>
<dbReference type="Proteomes" id="UP000031565">
    <property type="component" value="Unassembled WGS sequence"/>
</dbReference>
<evidence type="ECO:0000313" key="3">
    <source>
        <dbReference type="EMBL" id="PQM32157.1"/>
    </source>
</evidence>
<dbReference type="EMBL" id="JTLV02000001">
    <property type="protein sequence ID" value="PQM32157.1"/>
    <property type="molecule type" value="Genomic_DNA"/>
</dbReference>
<reference evidence="2 4" key="2">
    <citation type="journal article" date="2015" name="MBio">
        <title>Genome sequence of the Drosophila melanogaster male-killing Spiroplasma strain MSRO endosymbiont.</title>
        <authorList>
            <person name="Paredes J.C."/>
            <person name="Herren J.K."/>
            <person name="Schupfer F."/>
            <person name="Marin R."/>
            <person name="Claverol S."/>
            <person name="Kuo C.H."/>
            <person name="Lemaitre B."/>
            <person name="Beven L."/>
        </authorList>
    </citation>
    <scope>NUCLEOTIDE SEQUENCE [LARGE SCALE GENOMIC DNA]</scope>
    <source>
        <strain evidence="2 4">MSRO</strain>
    </source>
</reference>
<comment type="caution">
    <text evidence="2">The sequence shown here is derived from an EMBL/GenBank/DDBJ whole genome shotgun (WGS) entry which is preliminary data.</text>
</comment>
<evidence type="ECO:0000313" key="4">
    <source>
        <dbReference type="Proteomes" id="UP000031565"/>
    </source>
</evidence>
<dbReference type="RefSeq" id="WP_084217920.1">
    <property type="nucleotide sequence ID" value="NZ_CM020866.1"/>
</dbReference>
<dbReference type="OrthoDB" id="394306at2"/>
<dbReference type="EMBL" id="JTLV02000001">
    <property type="protein sequence ID" value="PQM30300.1"/>
    <property type="molecule type" value="Genomic_DNA"/>
</dbReference>
<accession>A0A0C2DYA4</accession>
<gene>
    <name evidence="2" type="ORF">SMSRO_SF000580</name>
    <name evidence="3" type="ORF">SMSRO_SF020570</name>
</gene>
<dbReference type="InterPro" id="IPR009620">
    <property type="entry name" value="UPF0236"/>
</dbReference>
<organism evidence="2 4">
    <name type="scientific">Spiroplasma poulsonii</name>
    <dbReference type="NCBI Taxonomy" id="2138"/>
    <lineage>
        <taxon>Bacteria</taxon>
        <taxon>Bacillati</taxon>
        <taxon>Mycoplasmatota</taxon>
        <taxon>Mollicutes</taxon>
        <taxon>Entomoplasmatales</taxon>
        <taxon>Spiroplasmataceae</taxon>
        <taxon>Spiroplasma</taxon>
    </lineage>
</organism>
<proteinExistence type="inferred from homology"/>
<evidence type="ECO:0000256" key="1">
    <source>
        <dbReference type="ARBA" id="ARBA00006539"/>
    </source>
</evidence>
<dbReference type="Pfam" id="PF06782">
    <property type="entry name" value="UPF0236"/>
    <property type="match status" value="1"/>
</dbReference>
<keyword evidence="4" id="KW-1185">Reference proteome</keyword>
<evidence type="ECO:0000313" key="2">
    <source>
        <dbReference type="EMBL" id="PQM30300.1"/>
    </source>
</evidence>
<dbReference type="AlphaFoldDB" id="A0A0C2DYA4"/>
<protein>
    <recommendedName>
        <fullName evidence="5">ISLre2 family transposase</fullName>
    </recommendedName>
</protein>
<sequence>MMNVDNNFFNNFINLLYIQSIEIIQQSSEDYDEWIFKNYKIDKTLKEFKDYKVKDKIERTLVILNGKITFKRRRYYKINPETGKEEYIFPLDKLLGIEKWQRIDNSVKEKILSFITENKRYKDILDTMEHVKISLMTVSNIMKNAKTDEEYYFNKSNKKIDIPHTLYIQMDGTYLKMLDSTKQGRKKIKKHTIACTVHTGYDEEKYTVKRPVIANKLGVFEMDNIPDYLKKEANLKPVLIKLFTLIETHFKLTPNIEIMILGDGALWIKNTKNFMRQYFPKNKIHYTIDKFHLTSRFKKLYPYQSKNKENREIYHKAVDNFYNGKYEGLLQCLEDSKSFISDAKLIFLNKTIRLIKNNKEGIENQTLWNNIGCDIEGDISHYWKGTIIKKAIYSEKTIRNKLNASMMGLKNKINLFNTNEQLLEENKFNYSVNNFVNNNLQKNLYFY</sequence>
<reference evidence="2" key="1">
    <citation type="submission" date="2014-10" db="EMBL/GenBank/DDBJ databases">
        <authorList>
            <person name="Seo M.-J."/>
            <person name="Seok Y.J."/>
            <person name="Cha I.-T."/>
        </authorList>
    </citation>
    <scope>NUCLEOTIDE SEQUENCE</scope>
    <source>
        <strain evidence="2">MSRO</strain>
    </source>
</reference>
<name>A0A0C2DYA4_9MOLU</name>
<dbReference type="STRING" id="2138.SMSRO_v1c00570"/>
<reference evidence="2" key="3">
    <citation type="submission" date="2017-11" db="EMBL/GenBank/DDBJ databases">
        <title>Cell-free culture of the endosymbiotic bacteria Spiroplasma poulsonii highlights bacterial genes involved in host-symbiont interactions.</title>
        <authorList>
            <person name="Masson F."/>
            <person name="Calderon Copete S.P."/>
            <person name="Schupfer F."/>
            <person name="Garcia-Arraez G."/>
            <person name="Lemaitre B."/>
        </authorList>
    </citation>
    <scope>NUCLEOTIDE SEQUENCE</scope>
    <source>
        <strain evidence="2">MSRO</strain>
    </source>
</reference>